<reference evidence="3" key="1">
    <citation type="journal article" date="2020" name="mSystems">
        <title>Genome- and Community-Level Interaction Insights into Carbon Utilization and Element Cycling Functions of Hydrothermarchaeota in Hydrothermal Sediment.</title>
        <authorList>
            <person name="Zhou Z."/>
            <person name="Liu Y."/>
            <person name="Xu W."/>
            <person name="Pan J."/>
            <person name="Luo Z.H."/>
            <person name="Li M."/>
        </authorList>
    </citation>
    <scope>NUCLEOTIDE SEQUENCE [LARGE SCALE GENOMIC DNA]</scope>
    <source>
        <strain evidence="3">HyVt-493</strain>
    </source>
</reference>
<dbReference type="AlphaFoldDB" id="A0A7V2WW40"/>
<dbReference type="Pfam" id="PF00004">
    <property type="entry name" value="AAA"/>
    <property type="match status" value="1"/>
</dbReference>
<dbReference type="Gene3D" id="3.40.50.300">
    <property type="entry name" value="P-loop containing nucleotide triphosphate hydrolases"/>
    <property type="match status" value="1"/>
</dbReference>
<feature type="domain" description="DUF7902" evidence="2">
    <location>
        <begin position="86"/>
        <end position="168"/>
    </location>
</feature>
<dbReference type="InterPro" id="IPR003959">
    <property type="entry name" value="ATPase_AAA_core"/>
</dbReference>
<dbReference type="EMBL" id="DRMS01000406">
    <property type="protein sequence ID" value="HFC93292.1"/>
    <property type="molecule type" value="Genomic_DNA"/>
</dbReference>
<protein>
    <submittedName>
        <fullName evidence="3">AAA family ATPase</fullName>
    </submittedName>
</protein>
<name>A0A7V2WW40_LEUMU</name>
<feature type="non-terminal residue" evidence="3">
    <location>
        <position position="1161"/>
    </location>
</feature>
<dbReference type="GO" id="GO:0016887">
    <property type="term" value="F:ATP hydrolysis activity"/>
    <property type="evidence" value="ECO:0007669"/>
    <property type="project" value="InterPro"/>
</dbReference>
<feature type="non-terminal residue" evidence="3">
    <location>
        <position position="1"/>
    </location>
</feature>
<organism evidence="3">
    <name type="scientific">Leucothrix mucor</name>
    <dbReference type="NCBI Taxonomy" id="45248"/>
    <lineage>
        <taxon>Bacteria</taxon>
        <taxon>Pseudomonadati</taxon>
        <taxon>Pseudomonadota</taxon>
        <taxon>Gammaproteobacteria</taxon>
        <taxon>Thiotrichales</taxon>
        <taxon>Thiotrichaceae</taxon>
        <taxon>Leucothrix</taxon>
    </lineage>
</organism>
<dbReference type="GO" id="GO:0005524">
    <property type="term" value="F:ATP binding"/>
    <property type="evidence" value="ECO:0007669"/>
    <property type="project" value="InterPro"/>
</dbReference>
<gene>
    <name evidence="3" type="ORF">ENJ51_10835</name>
</gene>
<dbReference type="InterPro" id="IPR057224">
    <property type="entry name" value="DUF7902"/>
</dbReference>
<feature type="domain" description="ATPase AAA-type core" evidence="1">
    <location>
        <begin position="772"/>
        <end position="809"/>
    </location>
</feature>
<dbReference type="Proteomes" id="UP000885750">
    <property type="component" value="Unassembled WGS sequence"/>
</dbReference>
<comment type="caution">
    <text evidence="3">The sequence shown here is derived from an EMBL/GenBank/DDBJ whole genome shotgun (WGS) entry which is preliminary data.</text>
</comment>
<evidence type="ECO:0000259" key="2">
    <source>
        <dbReference type="Pfam" id="PF25472"/>
    </source>
</evidence>
<accession>A0A7V2WW40</accession>
<evidence type="ECO:0000313" key="3">
    <source>
        <dbReference type="EMBL" id="HFC93292.1"/>
    </source>
</evidence>
<evidence type="ECO:0000259" key="1">
    <source>
        <dbReference type="Pfam" id="PF00004"/>
    </source>
</evidence>
<dbReference type="Pfam" id="PF25472">
    <property type="entry name" value="DUF7902"/>
    <property type="match status" value="1"/>
</dbReference>
<sequence>QAQEAMEQSEAEQREIFSQILPDSWDKVEDYVDALSRIRQQRGHLMTIKEYRYIDQQRIAEMDAKLIEAQDNLGDDTVQFLSSEAALQPYQEKLEKLNADAEEASTKALLQESIEGLEKMAGDLDLLSELMATLKVDDATVRTRIIESISEIYAKLNQSKARTKHKKKDLGSAEAVAQFSVQFKLFSQSIANAVGMATDPDKADEQLSRLLIQLEELESQFSDHDEFLADIISKRDEVYETFESHKQSLIDERQRRAQNLLNAADRILSSITRRTKKLSEIDALNTFFASDPLVMKVREVAEQLRALDDSVKADDIESRLKSSKDQALRGQRDKADIYEDGGKIIKLGPRHRFSVTTQELELTILPRDGKQYIHLNGTDFYEAIDSEPLNVLKDYWEINHESETDQLYRAEYLVGQLLDAAEAQTDDLSIDGLNRALSNDAELLKQVRDFAAPRYKEGYEKGIHDHDATQILKQLLPIQQQAGLLRYSPLHRGLATVFWSSTQQQIPQKDWSERAKSALQIKQVFNQGKALARLQAEMEQALESWLADYPIAVDATSKTRSAEYLSLELAQDEIRFVSSQYAQELHDELRRQLDMKHVWDQFTKTLDKLKQHPQEGWALAESWLEALLAQHEKQLLLHYIPETIALLIADQGIQYRQLDKKLECDIDNLLGDHPRIKKQSLHLTLDDFLHRYHHHQQLVVPAYRQYHQLRSEIAEQQRDKLRLDEFKPRPLSSFVRNKLINDLYLQLIGDNLAKQMGTVGEDKRSDLMGLLMMISPPGYGKTTLMEYIASRLGLIFMKINCPSLGHDVYSLDPDQAPNATAKQELIKLNLGLEMGNNVMLYLDDIQHTDPEFLQKFISLSDGTRRIEGIWKGVTKTYDMRGKRFCIIMAGNPYTESGEAFKVPDMLANRADIYNLGDMLGDHEEAFKLSYLENSLSSNPVLAPLATREMTDVYKLIDLAKGKQIATTDLSHQYSGAEVNEITEVIKKMLVVLEVILKVNQHYIASAAQNDEYRTEPPFKLQGSYRNMNKMAEKISAIMNEEEIMQMIADHYLGEAQLLTSGAEENLLKLAELRGNMTAEQQQRWKVIKDDFAKHKMKGNEEAIIGTEIVERLADMAVGLQQVNLALSNSTGNDRLAEMVEHLKQVNTSLSNTDEKTKLTHQ</sequence>
<proteinExistence type="predicted"/>
<dbReference type="InterPro" id="IPR027417">
    <property type="entry name" value="P-loop_NTPase"/>
</dbReference>
<dbReference type="SUPFAM" id="SSF52540">
    <property type="entry name" value="P-loop containing nucleoside triphosphate hydrolases"/>
    <property type="match status" value="1"/>
</dbReference>